<sequence>MTGAKAKGMYYSGGKRCEEIMDVSPLHPLFMGEVTGLDLRDPVDDARLAELIAAMDTYGVLVYRDQSLDDDAQMRFSALFGPLETSRRAHRLDHKLRLDIHVSDISNLDETGEILARTDNRQMSGLANRLWHTDSSFKRAPARYSILSAPALPSNGG</sequence>
<evidence type="ECO:0000256" key="5">
    <source>
        <dbReference type="ARBA" id="ARBA00023004"/>
    </source>
</evidence>
<dbReference type="InterPro" id="IPR051178">
    <property type="entry name" value="TfdA_dioxygenase"/>
</dbReference>
<evidence type="ECO:0000256" key="4">
    <source>
        <dbReference type="ARBA" id="ARBA00023002"/>
    </source>
</evidence>
<evidence type="ECO:0000256" key="2">
    <source>
        <dbReference type="ARBA" id="ARBA00022723"/>
    </source>
</evidence>
<gene>
    <name evidence="7" type="ORF">METZ01_LOCUS319396</name>
</gene>
<feature type="non-terminal residue" evidence="7">
    <location>
        <position position="157"/>
    </location>
</feature>
<keyword evidence="3" id="KW-0223">Dioxygenase</keyword>
<feature type="domain" description="TauD/TfdA-like" evidence="6">
    <location>
        <begin position="23"/>
        <end position="157"/>
    </location>
</feature>
<dbReference type="GO" id="GO:0051213">
    <property type="term" value="F:dioxygenase activity"/>
    <property type="evidence" value="ECO:0007669"/>
    <property type="project" value="UniProtKB-KW"/>
</dbReference>
<keyword evidence="4" id="KW-0560">Oxidoreductase</keyword>
<accession>A0A382P3N7</accession>
<dbReference type="Pfam" id="PF02668">
    <property type="entry name" value="TauD"/>
    <property type="match status" value="1"/>
</dbReference>
<dbReference type="PANTHER" id="PTHR43779:SF3">
    <property type="entry name" value="(3R)-3-[(CARBOXYMETHYL)AMINO]FATTY ACID OXYGENASE_DECARBOXYLASE"/>
    <property type="match status" value="1"/>
</dbReference>
<evidence type="ECO:0000256" key="1">
    <source>
        <dbReference type="ARBA" id="ARBA00005896"/>
    </source>
</evidence>
<dbReference type="EMBL" id="UINC01103842">
    <property type="protein sequence ID" value="SVC66542.1"/>
    <property type="molecule type" value="Genomic_DNA"/>
</dbReference>
<dbReference type="AlphaFoldDB" id="A0A382P3N7"/>
<evidence type="ECO:0000256" key="3">
    <source>
        <dbReference type="ARBA" id="ARBA00022964"/>
    </source>
</evidence>
<dbReference type="GO" id="GO:0046872">
    <property type="term" value="F:metal ion binding"/>
    <property type="evidence" value="ECO:0007669"/>
    <property type="project" value="UniProtKB-KW"/>
</dbReference>
<proteinExistence type="inferred from homology"/>
<organism evidence="7">
    <name type="scientific">marine metagenome</name>
    <dbReference type="NCBI Taxonomy" id="408172"/>
    <lineage>
        <taxon>unclassified sequences</taxon>
        <taxon>metagenomes</taxon>
        <taxon>ecological metagenomes</taxon>
    </lineage>
</organism>
<evidence type="ECO:0000313" key="7">
    <source>
        <dbReference type="EMBL" id="SVC66542.1"/>
    </source>
</evidence>
<dbReference type="PANTHER" id="PTHR43779">
    <property type="entry name" value="DIOXYGENASE RV0097-RELATED"/>
    <property type="match status" value="1"/>
</dbReference>
<dbReference type="InterPro" id="IPR042098">
    <property type="entry name" value="TauD-like_sf"/>
</dbReference>
<dbReference type="InterPro" id="IPR003819">
    <property type="entry name" value="TauD/TfdA-like"/>
</dbReference>
<dbReference type="SUPFAM" id="SSF51197">
    <property type="entry name" value="Clavaminate synthase-like"/>
    <property type="match status" value="1"/>
</dbReference>
<reference evidence="7" key="1">
    <citation type="submission" date="2018-05" db="EMBL/GenBank/DDBJ databases">
        <authorList>
            <person name="Lanie J.A."/>
            <person name="Ng W.-L."/>
            <person name="Kazmierczak K.M."/>
            <person name="Andrzejewski T.M."/>
            <person name="Davidsen T.M."/>
            <person name="Wayne K.J."/>
            <person name="Tettelin H."/>
            <person name="Glass J.I."/>
            <person name="Rusch D."/>
            <person name="Podicherti R."/>
            <person name="Tsui H.-C.T."/>
            <person name="Winkler M.E."/>
        </authorList>
    </citation>
    <scope>NUCLEOTIDE SEQUENCE</scope>
</reference>
<evidence type="ECO:0000259" key="6">
    <source>
        <dbReference type="Pfam" id="PF02668"/>
    </source>
</evidence>
<keyword evidence="2" id="KW-0479">Metal-binding</keyword>
<protein>
    <recommendedName>
        <fullName evidence="6">TauD/TfdA-like domain-containing protein</fullName>
    </recommendedName>
</protein>
<comment type="similarity">
    <text evidence="1">Belongs to the TfdA dioxygenase family.</text>
</comment>
<name>A0A382P3N7_9ZZZZ</name>
<dbReference type="Gene3D" id="3.60.130.10">
    <property type="entry name" value="Clavaminate synthase-like"/>
    <property type="match status" value="1"/>
</dbReference>
<keyword evidence="5" id="KW-0408">Iron</keyword>